<feature type="transmembrane region" description="Helical" evidence="5">
    <location>
        <begin position="123"/>
        <end position="146"/>
    </location>
</feature>
<comment type="caution">
    <text evidence="7">The sequence shown here is derived from an EMBL/GenBank/DDBJ whole genome shotgun (WGS) entry which is preliminary data.</text>
</comment>
<feature type="transmembrane region" description="Helical" evidence="5">
    <location>
        <begin position="58"/>
        <end position="77"/>
    </location>
</feature>
<feature type="transmembrane region" description="Helical" evidence="5">
    <location>
        <begin position="378"/>
        <end position="395"/>
    </location>
</feature>
<feature type="region of interest" description="Disordered" evidence="4">
    <location>
        <begin position="432"/>
        <end position="452"/>
    </location>
</feature>
<evidence type="ECO:0000256" key="1">
    <source>
        <dbReference type="ARBA" id="ARBA00023015"/>
    </source>
</evidence>
<keyword evidence="3" id="KW-0804">Transcription</keyword>
<proteinExistence type="predicted"/>
<feature type="transmembrane region" description="Helical" evidence="5">
    <location>
        <begin position="285"/>
        <end position="307"/>
    </location>
</feature>
<reference evidence="7" key="1">
    <citation type="submission" date="2018-08" db="EMBL/GenBank/DDBJ databases">
        <title>Murine metabolic-syndrome-specific gut microbial biobank.</title>
        <authorList>
            <person name="Liu C."/>
        </authorList>
    </citation>
    <scope>NUCLEOTIDE SEQUENCE [LARGE SCALE GENOMIC DNA]</scope>
    <source>
        <strain evidence="7">Z82</strain>
    </source>
</reference>
<feature type="transmembrane region" description="Helical" evidence="5">
    <location>
        <begin position="313"/>
        <end position="334"/>
    </location>
</feature>
<evidence type="ECO:0000256" key="4">
    <source>
        <dbReference type="SAM" id="MobiDB-lite"/>
    </source>
</evidence>
<feature type="transmembrane region" description="Helical" evidence="5">
    <location>
        <begin position="346"/>
        <end position="366"/>
    </location>
</feature>
<feature type="transmembrane region" description="Helical" evidence="5">
    <location>
        <begin position="158"/>
        <end position="176"/>
    </location>
</feature>
<feature type="domain" description="HTH luxR-type" evidence="6">
    <location>
        <begin position="465"/>
        <end position="530"/>
    </location>
</feature>
<keyword evidence="5" id="KW-0812">Transmembrane</keyword>
<feature type="transmembrane region" description="Helical" evidence="5">
    <location>
        <begin position="98"/>
        <end position="117"/>
    </location>
</feature>
<evidence type="ECO:0000259" key="6">
    <source>
        <dbReference type="PROSITE" id="PS50043"/>
    </source>
</evidence>
<name>A0A7C9JJ19_9BACT</name>
<dbReference type="InterPro" id="IPR016032">
    <property type="entry name" value="Sig_transdc_resp-reg_C-effctor"/>
</dbReference>
<dbReference type="PROSITE" id="PS50043">
    <property type="entry name" value="HTH_LUXR_2"/>
    <property type="match status" value="1"/>
</dbReference>
<feature type="transmembrane region" description="Helical" evidence="5">
    <location>
        <begin position="260"/>
        <end position="278"/>
    </location>
</feature>
<evidence type="ECO:0000313" key="7">
    <source>
        <dbReference type="EMBL" id="NBI34382.1"/>
    </source>
</evidence>
<sequence>MADTASKRTAAPVGPSPLVAPPAVLASSCCLILMFTGAWTCDYAVLCLASPPGDYLSIRGTSLAAYLLFFLLLCLAARRRERRRAAVYGLSSAILRRGIALGCIGLVAGSIALTTTAPRDDGALLALIFLVKSVGPPLSAAVLLLFASMAPARASKAAGLAMTLAFLAECLLRLAFELTPLDGEAALIFGALCQIGGCCATSALARRHGSAPDPLDDRHAAAQPGWSRKFLVKALACIAATALMLGYLRTGASPGNSVGAIAAVTVFIAIAAGAWCLPNADTRSLFAAAIICVSGAFLLEPLIDLAAPRASSVLADCGTILFEILIWVISVSLVRTRLRMVRAAAGARLATVFGHFAGAVAAALAANAGAQLPEASQATSLALVFVYVVLLLVVARDFPLFSPADPAAERAASSPGDASGEEAAARMLSAAGAPAPDGAHRDGDAASAGATPVDEERYWADPCRALADRFGLTPRETEVLEQLAQGRDLAFMEEKFVLSRNTVKMHVRNVYAKLGIHGKQEAIDLVEATRRR</sequence>
<evidence type="ECO:0000256" key="2">
    <source>
        <dbReference type="ARBA" id="ARBA00023125"/>
    </source>
</evidence>
<dbReference type="SMART" id="SM00421">
    <property type="entry name" value="HTH_LUXR"/>
    <property type="match status" value="1"/>
</dbReference>
<dbReference type="GO" id="GO:0003677">
    <property type="term" value="F:DNA binding"/>
    <property type="evidence" value="ECO:0007669"/>
    <property type="project" value="UniProtKB-KW"/>
</dbReference>
<dbReference type="EMBL" id="QWKH01000025">
    <property type="protein sequence ID" value="NBI34382.1"/>
    <property type="molecule type" value="Genomic_DNA"/>
</dbReference>
<accession>A0A7C9JJ19</accession>
<dbReference type="PANTHER" id="PTHR44688:SF16">
    <property type="entry name" value="DNA-BINDING TRANSCRIPTIONAL ACTIVATOR DEVR_DOSR"/>
    <property type="match status" value="1"/>
</dbReference>
<protein>
    <submittedName>
        <fullName evidence="7">LuxR family transcriptional regulator</fullName>
    </submittedName>
</protein>
<dbReference type="GO" id="GO:0006355">
    <property type="term" value="P:regulation of DNA-templated transcription"/>
    <property type="evidence" value="ECO:0007669"/>
    <property type="project" value="InterPro"/>
</dbReference>
<dbReference type="InterPro" id="IPR000792">
    <property type="entry name" value="Tscrpt_reg_LuxR_C"/>
</dbReference>
<dbReference type="PANTHER" id="PTHR44688">
    <property type="entry name" value="DNA-BINDING TRANSCRIPTIONAL ACTIVATOR DEVR_DOSR"/>
    <property type="match status" value="1"/>
</dbReference>
<dbReference type="Gene3D" id="1.10.10.10">
    <property type="entry name" value="Winged helix-like DNA-binding domain superfamily/Winged helix DNA-binding domain"/>
    <property type="match status" value="1"/>
</dbReference>
<dbReference type="PRINTS" id="PR00038">
    <property type="entry name" value="HTHLUXR"/>
</dbReference>
<feature type="transmembrane region" description="Helical" evidence="5">
    <location>
        <begin position="188"/>
        <end position="209"/>
    </location>
</feature>
<dbReference type="SUPFAM" id="SSF46894">
    <property type="entry name" value="C-terminal effector domain of the bipartite response regulators"/>
    <property type="match status" value="1"/>
</dbReference>
<feature type="transmembrane region" description="Helical" evidence="5">
    <location>
        <begin position="230"/>
        <end position="248"/>
    </location>
</feature>
<gene>
    <name evidence="7" type="ORF">D1639_04920</name>
</gene>
<evidence type="ECO:0000256" key="3">
    <source>
        <dbReference type="ARBA" id="ARBA00023163"/>
    </source>
</evidence>
<dbReference type="AlphaFoldDB" id="A0A7C9JJ19"/>
<organism evidence="7">
    <name type="scientific">Muribaculaceae bacterium Z82</name>
    <dbReference type="NCBI Taxonomy" id="2304548"/>
    <lineage>
        <taxon>Bacteria</taxon>
        <taxon>Pseudomonadati</taxon>
        <taxon>Bacteroidota</taxon>
        <taxon>Bacteroidia</taxon>
        <taxon>Bacteroidales</taxon>
        <taxon>Muribaculaceae</taxon>
    </lineage>
</organism>
<dbReference type="PROSITE" id="PS51257">
    <property type="entry name" value="PROKAR_LIPOPROTEIN"/>
    <property type="match status" value="1"/>
</dbReference>
<evidence type="ECO:0000256" key="5">
    <source>
        <dbReference type="SAM" id="Phobius"/>
    </source>
</evidence>
<keyword evidence="1" id="KW-0805">Transcription regulation</keyword>
<keyword evidence="5" id="KW-0472">Membrane</keyword>
<keyword evidence="2" id="KW-0238">DNA-binding</keyword>
<feature type="transmembrane region" description="Helical" evidence="5">
    <location>
        <begin position="18"/>
        <end position="38"/>
    </location>
</feature>
<dbReference type="InterPro" id="IPR036388">
    <property type="entry name" value="WH-like_DNA-bd_sf"/>
</dbReference>
<dbReference type="CDD" id="cd06170">
    <property type="entry name" value="LuxR_C_like"/>
    <property type="match status" value="1"/>
</dbReference>
<dbReference type="Pfam" id="PF00196">
    <property type="entry name" value="GerE"/>
    <property type="match status" value="1"/>
</dbReference>
<keyword evidence="5" id="KW-1133">Transmembrane helix</keyword>